<dbReference type="EMBL" id="CU179680">
    <property type="protein sequence ID" value="CAL58949.1"/>
    <property type="molecule type" value="Genomic_DNA"/>
</dbReference>
<name>A5IY40_MYCAP</name>
<feature type="chain" id="PRO_5002683812" evidence="1">
    <location>
        <begin position="21"/>
        <end position="461"/>
    </location>
</feature>
<dbReference type="RefSeq" id="WP_011949428.1">
    <property type="nucleotide sequence ID" value="NC_009497.1"/>
</dbReference>
<dbReference type="Pfam" id="PF13306">
    <property type="entry name" value="LRR_5"/>
    <property type="match status" value="1"/>
</dbReference>
<organism evidence="2 3">
    <name type="scientific">Mycoplasmopsis agalactiae (strain NCTC 10123 / CIP 59.7 / PG2)</name>
    <name type="common">Mycoplasma agalactiae</name>
    <dbReference type="NCBI Taxonomy" id="347257"/>
    <lineage>
        <taxon>Bacteria</taxon>
        <taxon>Bacillati</taxon>
        <taxon>Mycoplasmatota</taxon>
        <taxon>Mycoplasmoidales</taxon>
        <taxon>Metamycoplasmataceae</taxon>
        <taxon>Mycoplasmopsis</taxon>
    </lineage>
</organism>
<keyword evidence="1" id="KW-0732">Signal</keyword>
<dbReference type="Gene3D" id="3.80.10.10">
    <property type="entry name" value="Ribonuclease Inhibitor"/>
    <property type="match status" value="1"/>
</dbReference>
<accession>A5IY40</accession>
<dbReference type="InterPro" id="IPR026906">
    <property type="entry name" value="LRR_5"/>
</dbReference>
<evidence type="ECO:0000313" key="2">
    <source>
        <dbReference type="EMBL" id="CAL58949.1"/>
    </source>
</evidence>
<reference evidence="3" key="1">
    <citation type="journal article" date="2007" name="PLoS Genet.">
        <title>Being pathogenic, plastic, and sexual while living with a nearly minimal bacterial genome.</title>
        <authorList>
            <person name="Sirand-Pugnet P."/>
            <person name="Lartigue C."/>
            <person name="Marenda M."/>
            <person name="Jacob D."/>
            <person name="Barre A."/>
            <person name="Barbe V."/>
            <person name="Schenowitz C."/>
            <person name="Mangenot S."/>
            <person name="Couloux A."/>
            <person name="Segurens B."/>
            <person name="de Daruvar A."/>
            <person name="Blanchard A."/>
            <person name="Citti C."/>
        </authorList>
    </citation>
    <scope>NUCLEOTIDE SEQUENCE [LARGE SCALE GENOMIC DNA]</scope>
    <source>
        <strain evidence="3">PG2</strain>
    </source>
</reference>
<dbReference type="HOGENOM" id="CLU_030944_0_0_14"/>
<protein>
    <submittedName>
        <fullName evidence="2">Uncharacterized protein</fullName>
    </submittedName>
</protein>
<dbReference type="AlphaFoldDB" id="A5IY40"/>
<evidence type="ECO:0000256" key="1">
    <source>
        <dbReference type="SAM" id="SignalP"/>
    </source>
</evidence>
<keyword evidence="3" id="KW-1185">Reference proteome</keyword>
<evidence type="ECO:0000313" key="3">
    <source>
        <dbReference type="Proteomes" id="UP000007065"/>
    </source>
</evidence>
<dbReference type="STRING" id="347257.MAG2510"/>
<gene>
    <name evidence="2" type="ordered locus">MAG2510</name>
</gene>
<dbReference type="Proteomes" id="UP000007065">
    <property type="component" value="Chromosome"/>
</dbReference>
<dbReference type="KEGG" id="maa:MAG2510"/>
<dbReference type="PROSITE" id="PS51257">
    <property type="entry name" value="PROKAR_LIPOPROTEIN"/>
    <property type="match status" value="1"/>
</dbReference>
<proteinExistence type="predicted"/>
<feature type="signal peptide" evidence="1">
    <location>
        <begin position="1"/>
        <end position="20"/>
    </location>
</feature>
<dbReference type="GeneID" id="93358018"/>
<dbReference type="InterPro" id="IPR032675">
    <property type="entry name" value="LRR_dom_sf"/>
</dbReference>
<sequence>MKKFGLVLLPILTFPAIAAACDNKDKAQKDSNNPGTENIDPVAAELQKLKDELQDEITKASSKRNHYLGDHTDYAFKQSGKVIQAAVNAHNDAKTAEEVKDAIAKLKAGIKEIDSYYALSKVEKQKLAKKDFDKALKATKESKAKLTKPSAIEILDNSIAKAESNKEGDLHYFKNLLEWTSEYQKAIDEAQKLEMKSDEELWAAYLLRESSIISKFEREFNTSNLFDDKVTQIKKLFENAKNNVGKEYKKKEAEIRKSIADILDKINKEAITIEKSKELARSVSKEGELVIPDQYKYILSGAFAKTRNIKKVKFGENLEVIESEVFDNSSVETVEFNDKLKTLNGFNNTKITTLKLPKALEKFDGFKGSKIDKLTLPKTLKSMLLRNGILKEITFEDDDEFKNVTSKTEFDKVVINKELFPSLEKIFVKSEEAKKKLIEKLKANGNGSNEWEKIVEVKKAK</sequence>